<feature type="compositionally biased region" description="Polar residues" evidence="1">
    <location>
        <begin position="1"/>
        <end position="10"/>
    </location>
</feature>
<dbReference type="HOGENOM" id="CLU_1929088_0_0_1"/>
<dbReference type="AlphaFoldDB" id="F2PNK8"/>
<evidence type="ECO:0000313" key="3">
    <source>
        <dbReference type="Proteomes" id="UP000009169"/>
    </source>
</evidence>
<keyword evidence="3" id="KW-1185">Reference proteome</keyword>
<dbReference type="Proteomes" id="UP000009169">
    <property type="component" value="Unassembled WGS sequence"/>
</dbReference>
<accession>F2PNK8</accession>
<name>F2PNK8_TRIEC</name>
<sequence>MSCNPPNQKDTGGGGELEYLQKRKIPKESPERDCGKCIIILNRSRSLDTAKGVLLIALLQGQMTRTRVGGYKRGSHAVHVSKEPAPSNDGRKEAHLSVDINNGSWEWHGMTRTHGQNPSNKNKNMIDEMGP</sequence>
<reference evidence="3" key="1">
    <citation type="journal article" date="2012" name="MBio">
        <title>Comparative genome analysis of Trichophyton rubrum and related dermatophytes reveals candidate genes involved in infection.</title>
        <authorList>
            <person name="Martinez D.A."/>
            <person name="Oliver B.G."/>
            <person name="Graeser Y."/>
            <person name="Goldberg J.M."/>
            <person name="Li W."/>
            <person name="Martinez-Rossi N.M."/>
            <person name="Monod M."/>
            <person name="Shelest E."/>
            <person name="Barton R.C."/>
            <person name="Birch E."/>
            <person name="Brakhage A.A."/>
            <person name="Chen Z."/>
            <person name="Gurr S.J."/>
            <person name="Heiman D."/>
            <person name="Heitman J."/>
            <person name="Kosti I."/>
            <person name="Rossi A."/>
            <person name="Saif S."/>
            <person name="Samalova M."/>
            <person name="Saunders C.W."/>
            <person name="Shea T."/>
            <person name="Summerbell R.C."/>
            <person name="Xu J."/>
            <person name="Young S."/>
            <person name="Zeng Q."/>
            <person name="Birren B.W."/>
            <person name="Cuomo C.A."/>
            <person name="White T.C."/>
        </authorList>
    </citation>
    <scope>NUCLEOTIDE SEQUENCE [LARGE SCALE GENOMIC DNA]</scope>
    <source>
        <strain evidence="3">ATCC MYA-4606 / CBS 127.97</strain>
    </source>
</reference>
<gene>
    <name evidence="2" type="ORF">TEQG_02507</name>
</gene>
<organism evidence="2 3">
    <name type="scientific">Trichophyton equinum (strain ATCC MYA-4606 / CBS 127.97)</name>
    <name type="common">Horse ringworm fungus</name>
    <dbReference type="NCBI Taxonomy" id="559882"/>
    <lineage>
        <taxon>Eukaryota</taxon>
        <taxon>Fungi</taxon>
        <taxon>Dikarya</taxon>
        <taxon>Ascomycota</taxon>
        <taxon>Pezizomycotina</taxon>
        <taxon>Eurotiomycetes</taxon>
        <taxon>Eurotiomycetidae</taxon>
        <taxon>Onygenales</taxon>
        <taxon>Arthrodermataceae</taxon>
        <taxon>Trichophyton</taxon>
    </lineage>
</organism>
<proteinExistence type="predicted"/>
<protein>
    <submittedName>
        <fullName evidence="2">Uncharacterized protein</fullName>
    </submittedName>
</protein>
<feature type="compositionally biased region" description="Polar residues" evidence="1">
    <location>
        <begin position="113"/>
        <end position="123"/>
    </location>
</feature>
<evidence type="ECO:0000256" key="1">
    <source>
        <dbReference type="SAM" id="MobiDB-lite"/>
    </source>
</evidence>
<feature type="region of interest" description="Disordered" evidence="1">
    <location>
        <begin position="105"/>
        <end position="131"/>
    </location>
</feature>
<feature type="region of interest" description="Disordered" evidence="1">
    <location>
        <begin position="70"/>
        <end position="93"/>
    </location>
</feature>
<feature type="region of interest" description="Disordered" evidence="1">
    <location>
        <begin position="1"/>
        <end position="30"/>
    </location>
</feature>
<evidence type="ECO:0000313" key="2">
    <source>
        <dbReference type="EMBL" id="EGE03476.1"/>
    </source>
</evidence>
<dbReference type="EMBL" id="DS995727">
    <property type="protein sequence ID" value="EGE03476.1"/>
    <property type="molecule type" value="Genomic_DNA"/>
</dbReference>
<dbReference type="VEuPathDB" id="FungiDB:TEQG_02507"/>